<dbReference type="EMBL" id="CP027806">
    <property type="protein sequence ID" value="AXI99435.1"/>
    <property type="molecule type" value="Genomic_DNA"/>
</dbReference>
<dbReference type="Pfam" id="PF00072">
    <property type="entry name" value="Response_reg"/>
    <property type="match status" value="1"/>
</dbReference>
<dbReference type="NCBIfam" id="TIGR00229">
    <property type="entry name" value="sensory_box"/>
    <property type="match status" value="1"/>
</dbReference>
<evidence type="ECO:0000259" key="3">
    <source>
        <dbReference type="PROSITE" id="PS50110"/>
    </source>
</evidence>
<proteinExistence type="predicted"/>
<gene>
    <name evidence="5" type="ORF">CYPRO_0148</name>
</gene>
<dbReference type="SMART" id="SM00448">
    <property type="entry name" value="REC"/>
    <property type="match status" value="1"/>
</dbReference>
<dbReference type="Gene3D" id="3.30.450.20">
    <property type="entry name" value="PAS domain"/>
    <property type="match status" value="1"/>
</dbReference>
<dbReference type="GO" id="GO:0000160">
    <property type="term" value="P:phosphorelay signal transduction system"/>
    <property type="evidence" value="ECO:0007669"/>
    <property type="project" value="InterPro"/>
</dbReference>
<protein>
    <submittedName>
        <fullName evidence="5">PAS domain S-box-containing protein</fullName>
    </submittedName>
</protein>
<feature type="region of interest" description="Disordered" evidence="2">
    <location>
        <begin position="301"/>
        <end position="325"/>
    </location>
</feature>
<dbReference type="SMART" id="SM00091">
    <property type="entry name" value="PAS"/>
    <property type="match status" value="1"/>
</dbReference>
<feature type="domain" description="PAS" evidence="4">
    <location>
        <begin position="139"/>
        <end position="182"/>
    </location>
</feature>
<dbReference type="KEGG" id="cprv:CYPRO_0148"/>
<comment type="caution">
    <text evidence="1">Lacks conserved residue(s) required for the propagation of feature annotation.</text>
</comment>
<dbReference type="AlphaFoldDB" id="A0A345UG34"/>
<reference evidence="5 6" key="1">
    <citation type="submission" date="2018-03" db="EMBL/GenBank/DDBJ databases">
        <title>Phenotypic and genomic properties of Cyclonatronum proteinivorum gen. nov., sp. nov., a haloalkaliphilic bacteroidete from soda lakes possessing Na+-translocating rhodopsin.</title>
        <authorList>
            <person name="Toshchakov S.V."/>
            <person name="Korzhenkov A."/>
            <person name="Samarov N.I."/>
            <person name="Kublanov I.V."/>
            <person name="Muntyan M.S."/>
            <person name="Sorokin D.Y."/>
        </authorList>
    </citation>
    <scope>NUCLEOTIDE SEQUENCE [LARGE SCALE GENOMIC DNA]</scope>
    <source>
        <strain evidence="5 6">Omega</strain>
    </source>
</reference>
<dbReference type="InterPro" id="IPR011006">
    <property type="entry name" value="CheY-like_superfamily"/>
</dbReference>
<feature type="domain" description="Response regulatory" evidence="3">
    <location>
        <begin position="9"/>
        <end position="126"/>
    </location>
</feature>
<dbReference type="PROSITE" id="PS50112">
    <property type="entry name" value="PAS"/>
    <property type="match status" value="1"/>
</dbReference>
<keyword evidence="6" id="KW-1185">Reference proteome</keyword>
<dbReference type="CDD" id="cd00156">
    <property type="entry name" value="REC"/>
    <property type="match status" value="1"/>
</dbReference>
<dbReference type="InterPro" id="IPR000014">
    <property type="entry name" value="PAS"/>
</dbReference>
<dbReference type="Proteomes" id="UP000254808">
    <property type="component" value="Chromosome"/>
</dbReference>
<dbReference type="Gene3D" id="3.40.50.2300">
    <property type="match status" value="1"/>
</dbReference>
<dbReference type="CDD" id="cd00130">
    <property type="entry name" value="PAS"/>
    <property type="match status" value="1"/>
</dbReference>
<accession>A0A345UG34</accession>
<dbReference type="SUPFAM" id="SSF55785">
    <property type="entry name" value="PYP-like sensor domain (PAS domain)"/>
    <property type="match status" value="1"/>
</dbReference>
<sequence>MKFDTPACHILLIESDMAIRMLIEDFIDEFFLNYTFHTVSGFEEATTFLENTTQPDVIICNSSLSGENSTQLIRQLLAICPDIPLIMLSSYTNRQEVVEWVKMGVSDYLLIDDLSPSLLHKSVMFSIERRHSIQALKQSERRYRDLFEYSPLPMWVIDLETSCILDVNEAAVNTYGYSREDFQQLDIRDIYPGITSAELRSWLKNETSQAVKDHGVFEHYSREGNVLQMEIKSRVMEYEGRRARLIIAHDVTKLKSYIEAIEDQNERFREIGWLQSHIVRAPLARMLGLINYYNDNMAAQSSQKKEATKPAAGLNSEPDQGFDSEMSTEEILQYIAAAAAELDQNVRDVVSKTTRTEPDSPE</sequence>
<evidence type="ECO:0000256" key="1">
    <source>
        <dbReference type="PROSITE-ProRule" id="PRU00169"/>
    </source>
</evidence>
<dbReference type="InterPro" id="IPR001789">
    <property type="entry name" value="Sig_transdc_resp-reg_receiver"/>
</dbReference>
<evidence type="ECO:0000256" key="2">
    <source>
        <dbReference type="SAM" id="MobiDB-lite"/>
    </source>
</evidence>
<organism evidence="5 6">
    <name type="scientific">Cyclonatronum proteinivorum</name>
    <dbReference type="NCBI Taxonomy" id="1457365"/>
    <lineage>
        <taxon>Bacteria</taxon>
        <taxon>Pseudomonadati</taxon>
        <taxon>Balneolota</taxon>
        <taxon>Balneolia</taxon>
        <taxon>Balneolales</taxon>
        <taxon>Cyclonatronaceae</taxon>
        <taxon>Cyclonatronum</taxon>
    </lineage>
</organism>
<evidence type="ECO:0000313" key="6">
    <source>
        <dbReference type="Proteomes" id="UP000254808"/>
    </source>
</evidence>
<name>A0A345UG34_9BACT</name>
<evidence type="ECO:0000313" key="5">
    <source>
        <dbReference type="EMBL" id="AXI99435.1"/>
    </source>
</evidence>
<dbReference type="SUPFAM" id="SSF52172">
    <property type="entry name" value="CheY-like"/>
    <property type="match status" value="1"/>
</dbReference>
<dbReference type="PROSITE" id="PS50110">
    <property type="entry name" value="RESPONSE_REGULATORY"/>
    <property type="match status" value="1"/>
</dbReference>
<dbReference type="RefSeq" id="WP_114982677.1">
    <property type="nucleotide sequence ID" value="NZ_CP027806.1"/>
</dbReference>
<dbReference type="InterPro" id="IPR035965">
    <property type="entry name" value="PAS-like_dom_sf"/>
</dbReference>
<dbReference type="Pfam" id="PF13426">
    <property type="entry name" value="PAS_9"/>
    <property type="match status" value="1"/>
</dbReference>
<evidence type="ECO:0000259" key="4">
    <source>
        <dbReference type="PROSITE" id="PS50112"/>
    </source>
</evidence>
<dbReference type="OrthoDB" id="9124519at2"/>